<keyword evidence="4" id="KW-0547">Nucleotide-binding</keyword>
<evidence type="ECO:0000256" key="12">
    <source>
        <dbReference type="ARBA" id="ARBA00025560"/>
    </source>
</evidence>
<evidence type="ECO:0000256" key="11">
    <source>
        <dbReference type="ARBA" id="ARBA00023242"/>
    </source>
</evidence>
<evidence type="ECO:0000256" key="7">
    <source>
        <dbReference type="ARBA" id="ARBA00023015"/>
    </source>
</evidence>
<protein>
    <recommendedName>
        <fullName evidence="3">Actin-related protein 8</fullName>
    </recommendedName>
</protein>
<keyword evidence="6" id="KW-0067">ATP-binding</keyword>
<reference evidence="13 14" key="1">
    <citation type="submission" date="2023-10" db="EMBL/GenBank/DDBJ databases">
        <title>Genomes of two closely related lineages of the louse Polyplax serrata with different host specificities.</title>
        <authorList>
            <person name="Martinu J."/>
            <person name="Tarabai H."/>
            <person name="Stefka J."/>
            <person name="Hypsa V."/>
        </authorList>
    </citation>
    <scope>NUCLEOTIDE SEQUENCE [LARGE SCALE GENOMIC DNA]</scope>
    <source>
        <strain evidence="13">HR10_N</strain>
    </source>
</reference>
<dbReference type="Proteomes" id="UP001372834">
    <property type="component" value="Unassembled WGS sequence"/>
</dbReference>
<keyword evidence="9" id="KW-0233">DNA recombination</keyword>
<dbReference type="Pfam" id="PF00022">
    <property type="entry name" value="Actin"/>
    <property type="match status" value="1"/>
</dbReference>
<evidence type="ECO:0000256" key="4">
    <source>
        <dbReference type="ARBA" id="ARBA00022741"/>
    </source>
</evidence>
<organism evidence="13 14">
    <name type="scientific">Polyplax serrata</name>
    <name type="common">Common mouse louse</name>
    <dbReference type="NCBI Taxonomy" id="468196"/>
    <lineage>
        <taxon>Eukaryota</taxon>
        <taxon>Metazoa</taxon>
        <taxon>Ecdysozoa</taxon>
        <taxon>Arthropoda</taxon>
        <taxon>Hexapoda</taxon>
        <taxon>Insecta</taxon>
        <taxon>Pterygota</taxon>
        <taxon>Neoptera</taxon>
        <taxon>Paraneoptera</taxon>
        <taxon>Psocodea</taxon>
        <taxon>Troctomorpha</taxon>
        <taxon>Phthiraptera</taxon>
        <taxon>Anoplura</taxon>
        <taxon>Polyplacidae</taxon>
        <taxon>Polyplax</taxon>
    </lineage>
</organism>
<keyword evidence="5" id="KW-0227">DNA damage</keyword>
<comment type="function">
    <text evidence="12">Plays an important role in the functional organization of mitotic chromosomes. Exhibits low basal ATPase activity, and unable to polymerize.</text>
</comment>
<dbReference type="SMART" id="SM00268">
    <property type="entry name" value="ACTIN"/>
    <property type="match status" value="1"/>
</dbReference>
<dbReference type="Gene3D" id="3.30.420.40">
    <property type="match status" value="2"/>
</dbReference>
<comment type="similarity">
    <text evidence="2">Belongs to the actin family. ARP8 subfamily.</text>
</comment>
<evidence type="ECO:0000256" key="2">
    <source>
        <dbReference type="ARBA" id="ARBA00007720"/>
    </source>
</evidence>
<evidence type="ECO:0000256" key="5">
    <source>
        <dbReference type="ARBA" id="ARBA00022763"/>
    </source>
</evidence>
<dbReference type="SUPFAM" id="SSF53067">
    <property type="entry name" value="Actin-like ATPase domain"/>
    <property type="match status" value="2"/>
</dbReference>
<evidence type="ECO:0000256" key="8">
    <source>
        <dbReference type="ARBA" id="ARBA00023163"/>
    </source>
</evidence>
<evidence type="ECO:0000256" key="1">
    <source>
        <dbReference type="ARBA" id="ARBA00004123"/>
    </source>
</evidence>
<gene>
    <name evidence="13" type="ORF">RUM43_002916</name>
</gene>
<accession>A0AAN8NUD6</accession>
<evidence type="ECO:0000256" key="10">
    <source>
        <dbReference type="ARBA" id="ARBA00023204"/>
    </source>
</evidence>
<dbReference type="GO" id="GO:0006310">
    <property type="term" value="P:DNA recombination"/>
    <property type="evidence" value="ECO:0007669"/>
    <property type="project" value="UniProtKB-KW"/>
</dbReference>
<dbReference type="FunFam" id="3.30.420.40:FF:000121">
    <property type="entry name" value="Actin-related protein 8"/>
    <property type="match status" value="1"/>
</dbReference>
<dbReference type="EMBL" id="JAWJWE010000036">
    <property type="protein sequence ID" value="KAK6629099.1"/>
    <property type="molecule type" value="Genomic_DNA"/>
</dbReference>
<keyword evidence="11" id="KW-0539">Nucleus</keyword>
<proteinExistence type="inferred from homology"/>
<dbReference type="FunFam" id="3.30.420.40:FF:000129">
    <property type="entry name" value="Actin-related protein 8"/>
    <property type="match status" value="1"/>
</dbReference>
<name>A0AAN8NUD6_POLSC</name>
<dbReference type="GO" id="GO:0005524">
    <property type="term" value="F:ATP binding"/>
    <property type="evidence" value="ECO:0007669"/>
    <property type="project" value="UniProtKB-KW"/>
</dbReference>
<evidence type="ECO:0000256" key="6">
    <source>
        <dbReference type="ARBA" id="ARBA00022840"/>
    </source>
</evidence>
<keyword evidence="7" id="KW-0805">Transcription regulation</keyword>
<evidence type="ECO:0000256" key="9">
    <source>
        <dbReference type="ARBA" id="ARBA00023172"/>
    </source>
</evidence>
<evidence type="ECO:0000313" key="13">
    <source>
        <dbReference type="EMBL" id="KAK6629099.1"/>
    </source>
</evidence>
<dbReference type="CDD" id="cd10206">
    <property type="entry name" value="ASKHA_NBD_Arp8-like"/>
    <property type="match status" value="1"/>
</dbReference>
<evidence type="ECO:0000313" key="14">
    <source>
        <dbReference type="Proteomes" id="UP001372834"/>
    </source>
</evidence>
<comment type="caution">
    <text evidence="13">The sequence shown here is derived from an EMBL/GenBank/DDBJ whole genome shotgun (WGS) entry which is preliminary data.</text>
</comment>
<comment type="subcellular location">
    <subcellularLocation>
        <location evidence="1">Nucleus</location>
    </subcellularLocation>
</comment>
<sequence>MPSQDAAEQMQSQSIIIIHPGSQNLRIGRASDLSPHLILHAVARRRLWNGKSYEDQLLPPSIQPSEQALKEMEDARLQVSHVLQSCLQSNGNRRYATPPQQVAAFNKRVQPETLGPSTETYIKPESTCNTIYGDEILHLDPTLDFNVHFPWRRGDLNIHSGPGGSLTGVLADLEAIWTYAITNKLEIPTTTFKHYRIVLIIPDIYNRQYLKELTRMLLLKMGFGGCFLVQDHVAATFGAGLGYACVVDVGDQKTSISCVEDAISHRTTRVRLNFGGADITQTFYWLLQKSSFPFRQCNPTNRIHALLLHTLKEMFCHVNLDVCGSQEKRFVVRQPNQPTLQYTIQVGDEAIVAPLSLFTPELFALTNSKQIHTQERNVGDPEDPHDEHYLRETSRKKENLEQTGFPEEQILEGGEEDIVVDNIETGPTYNKEFVVPPQQIMGLDQAVLQSIDRCPNEDVKRKMYGCILIVGSGMKFNGVGKWLQNRIALQTPYLYRSEQVDIITNPKDMDSGATCWKGAAILSCLESARELWVYPAEFEKWGVKILREKAPFMW</sequence>
<dbReference type="PANTHER" id="PTHR11937">
    <property type="entry name" value="ACTIN"/>
    <property type="match status" value="1"/>
</dbReference>
<dbReference type="Gene3D" id="3.90.640.10">
    <property type="entry name" value="Actin, Chain A, domain 4"/>
    <property type="match status" value="1"/>
</dbReference>
<dbReference type="InterPro" id="IPR004000">
    <property type="entry name" value="Actin"/>
</dbReference>
<evidence type="ECO:0000256" key="3">
    <source>
        <dbReference type="ARBA" id="ARBA00021608"/>
    </source>
</evidence>
<dbReference type="GO" id="GO:0005634">
    <property type="term" value="C:nucleus"/>
    <property type="evidence" value="ECO:0007669"/>
    <property type="project" value="UniProtKB-SubCell"/>
</dbReference>
<dbReference type="AlphaFoldDB" id="A0AAN8NUD6"/>
<dbReference type="InterPro" id="IPR043129">
    <property type="entry name" value="ATPase_NBD"/>
</dbReference>
<keyword evidence="8" id="KW-0804">Transcription</keyword>
<keyword evidence="10" id="KW-0234">DNA repair</keyword>
<dbReference type="GO" id="GO:0006281">
    <property type="term" value="P:DNA repair"/>
    <property type="evidence" value="ECO:0007669"/>
    <property type="project" value="UniProtKB-KW"/>
</dbReference>